<dbReference type="Pfam" id="PF00572">
    <property type="entry name" value="Ribosomal_L13"/>
    <property type="match status" value="1"/>
</dbReference>
<dbReference type="NCBIfam" id="TIGR01066">
    <property type="entry name" value="rplM_bact"/>
    <property type="match status" value="1"/>
</dbReference>
<comment type="subunit">
    <text evidence="4">Part of the 50S ribosomal subunit.</text>
</comment>
<evidence type="ECO:0000256" key="2">
    <source>
        <dbReference type="ARBA" id="ARBA00022980"/>
    </source>
</evidence>
<organism evidence="5 6">
    <name type="scientific">Candidatus Magasanikbacteria bacterium RIFCSPLOWO2_12_FULL_43_12</name>
    <dbReference type="NCBI Taxonomy" id="1798692"/>
    <lineage>
        <taxon>Bacteria</taxon>
        <taxon>Candidatus Magasanikiibacteriota</taxon>
    </lineage>
</organism>
<dbReference type="SUPFAM" id="SSF52161">
    <property type="entry name" value="Ribosomal protein L13"/>
    <property type="match status" value="1"/>
</dbReference>
<dbReference type="CDD" id="cd00392">
    <property type="entry name" value="Ribosomal_L13"/>
    <property type="match status" value="1"/>
</dbReference>
<evidence type="ECO:0000256" key="3">
    <source>
        <dbReference type="ARBA" id="ARBA00023274"/>
    </source>
</evidence>
<dbReference type="Gene3D" id="3.90.1180.10">
    <property type="entry name" value="Ribosomal protein L13"/>
    <property type="match status" value="1"/>
</dbReference>
<dbReference type="STRING" id="1798692.A3G00_01780"/>
<protein>
    <recommendedName>
        <fullName evidence="4">Large ribosomal subunit protein uL13</fullName>
    </recommendedName>
</protein>
<gene>
    <name evidence="4" type="primary">rplM</name>
    <name evidence="5" type="ORF">A3G00_01780</name>
</gene>
<evidence type="ECO:0000313" key="6">
    <source>
        <dbReference type="Proteomes" id="UP000178347"/>
    </source>
</evidence>
<dbReference type="GO" id="GO:0005840">
    <property type="term" value="C:ribosome"/>
    <property type="evidence" value="ECO:0007669"/>
    <property type="project" value="UniProtKB-KW"/>
</dbReference>
<comment type="function">
    <text evidence="4">This protein is one of the early assembly proteins of the 50S ribosomal subunit, although it is not seen to bind rRNA by itself. It is important during the early stages of 50S assembly.</text>
</comment>
<evidence type="ECO:0000313" key="5">
    <source>
        <dbReference type="EMBL" id="OGH74499.1"/>
    </source>
</evidence>
<dbReference type="GO" id="GO:0017148">
    <property type="term" value="P:negative regulation of translation"/>
    <property type="evidence" value="ECO:0007669"/>
    <property type="project" value="TreeGrafter"/>
</dbReference>
<sequence>MIVKRNHIQIDATEQAVGRLAARIAKILRGKNKASFDPCRDEGDCVVVLNAGKVKFTGRKFVQKDYYHHTMHPGGIKRVPMKKVFEKDPCEVIKRAVIGMLPKNNQRVGLMKRLIFKK</sequence>
<keyword evidence="3 4" id="KW-0687">Ribonucleoprotein</keyword>
<dbReference type="InterPro" id="IPR036899">
    <property type="entry name" value="Ribosomal_uL13_sf"/>
</dbReference>
<dbReference type="AlphaFoldDB" id="A0A1F6MS49"/>
<evidence type="ECO:0000256" key="1">
    <source>
        <dbReference type="ARBA" id="ARBA00006227"/>
    </source>
</evidence>
<dbReference type="GO" id="GO:0006412">
    <property type="term" value="P:translation"/>
    <property type="evidence" value="ECO:0007669"/>
    <property type="project" value="UniProtKB-UniRule"/>
</dbReference>
<comment type="similarity">
    <text evidence="1 4">Belongs to the universal ribosomal protein uL13 family.</text>
</comment>
<dbReference type="InterPro" id="IPR005822">
    <property type="entry name" value="Ribosomal_uL13"/>
</dbReference>
<dbReference type="PANTHER" id="PTHR11545:SF2">
    <property type="entry name" value="LARGE RIBOSOMAL SUBUNIT PROTEIN UL13M"/>
    <property type="match status" value="1"/>
</dbReference>
<dbReference type="GO" id="GO:0003729">
    <property type="term" value="F:mRNA binding"/>
    <property type="evidence" value="ECO:0007669"/>
    <property type="project" value="TreeGrafter"/>
</dbReference>
<dbReference type="GO" id="GO:0003735">
    <property type="term" value="F:structural constituent of ribosome"/>
    <property type="evidence" value="ECO:0007669"/>
    <property type="project" value="InterPro"/>
</dbReference>
<keyword evidence="2 4" id="KW-0689">Ribosomal protein</keyword>
<evidence type="ECO:0000256" key="4">
    <source>
        <dbReference type="HAMAP-Rule" id="MF_01366"/>
    </source>
</evidence>
<accession>A0A1F6MS49</accession>
<dbReference type="HAMAP" id="MF_01366">
    <property type="entry name" value="Ribosomal_uL13"/>
    <property type="match status" value="1"/>
</dbReference>
<dbReference type="EMBL" id="MFQN01000013">
    <property type="protein sequence ID" value="OGH74499.1"/>
    <property type="molecule type" value="Genomic_DNA"/>
</dbReference>
<dbReference type="Proteomes" id="UP000178347">
    <property type="component" value="Unassembled WGS sequence"/>
</dbReference>
<dbReference type="GO" id="GO:1990904">
    <property type="term" value="C:ribonucleoprotein complex"/>
    <property type="evidence" value="ECO:0007669"/>
    <property type="project" value="UniProtKB-KW"/>
</dbReference>
<name>A0A1F6MS49_9BACT</name>
<comment type="caution">
    <text evidence="5">The sequence shown here is derived from an EMBL/GenBank/DDBJ whole genome shotgun (WGS) entry which is preliminary data.</text>
</comment>
<proteinExistence type="inferred from homology"/>
<dbReference type="PANTHER" id="PTHR11545">
    <property type="entry name" value="RIBOSOMAL PROTEIN L13"/>
    <property type="match status" value="1"/>
</dbReference>
<dbReference type="InterPro" id="IPR005823">
    <property type="entry name" value="Ribosomal_uL13_bac-type"/>
</dbReference>
<reference evidence="5 6" key="1">
    <citation type="journal article" date="2016" name="Nat. Commun.">
        <title>Thousands of microbial genomes shed light on interconnected biogeochemical processes in an aquifer system.</title>
        <authorList>
            <person name="Anantharaman K."/>
            <person name="Brown C.T."/>
            <person name="Hug L.A."/>
            <person name="Sharon I."/>
            <person name="Castelle C.J."/>
            <person name="Probst A.J."/>
            <person name="Thomas B.C."/>
            <person name="Singh A."/>
            <person name="Wilkins M.J."/>
            <person name="Karaoz U."/>
            <person name="Brodie E.L."/>
            <person name="Williams K.H."/>
            <person name="Hubbard S.S."/>
            <person name="Banfield J.F."/>
        </authorList>
    </citation>
    <scope>NUCLEOTIDE SEQUENCE [LARGE SCALE GENOMIC DNA]</scope>
</reference>
<dbReference type="PIRSF" id="PIRSF002181">
    <property type="entry name" value="Ribosomal_L13"/>
    <property type="match status" value="1"/>
</dbReference>